<dbReference type="EMBL" id="MT418596">
    <property type="protein sequence ID" value="QLH90201.1"/>
    <property type="molecule type" value="Genomic_DNA"/>
</dbReference>
<feature type="transmembrane region" description="Helical" evidence="16">
    <location>
        <begin position="91"/>
        <end position="110"/>
    </location>
</feature>
<evidence type="ECO:0000256" key="4">
    <source>
        <dbReference type="ARBA" id="ARBA00021006"/>
    </source>
</evidence>
<keyword evidence="8" id="KW-1278">Translocase</keyword>
<evidence type="ECO:0000256" key="15">
    <source>
        <dbReference type="ARBA" id="ARBA00049551"/>
    </source>
</evidence>
<evidence type="ECO:0000256" key="16">
    <source>
        <dbReference type="RuleBase" id="RU003297"/>
    </source>
</evidence>
<dbReference type="EC" id="7.1.1.2" evidence="3 16"/>
<evidence type="ECO:0000259" key="17">
    <source>
        <dbReference type="Pfam" id="PF00361"/>
    </source>
</evidence>
<reference evidence="18" key="1">
    <citation type="submission" date="2020-04" db="EMBL/GenBank/DDBJ databases">
        <title>The complete mitochondrial genome of Meretrix lusoria (Bivalvia: Veneroida: Veneridae) from Kumamoto, Japan.</title>
        <authorList>
            <person name="Sung C.H."/>
            <person name="Wang L.J."/>
            <person name="Hsiao S.T."/>
            <person name="Henmi Y."/>
            <person name="Huang C.W."/>
        </authorList>
    </citation>
    <scope>NUCLEOTIDE SEQUENCE</scope>
</reference>
<evidence type="ECO:0000256" key="3">
    <source>
        <dbReference type="ARBA" id="ARBA00012944"/>
    </source>
</evidence>
<evidence type="ECO:0000256" key="7">
    <source>
        <dbReference type="ARBA" id="ARBA00022692"/>
    </source>
</evidence>
<feature type="transmembrane region" description="Helical" evidence="16">
    <location>
        <begin position="346"/>
        <end position="366"/>
    </location>
</feature>
<evidence type="ECO:0000256" key="6">
    <source>
        <dbReference type="ARBA" id="ARBA00022660"/>
    </source>
</evidence>
<feature type="transmembrane region" description="Helical" evidence="16">
    <location>
        <begin position="310"/>
        <end position="334"/>
    </location>
</feature>
<sequence length="453" mass="51304">MGWIFPIVVMYFITCFEFSWGGWCVVTAMWSLIMFLMDSGYSYYYLLSEWFGMDQLSQLLVVLCFLVFVTSLGASCKELKFNNGLFDRDGISMVQLIVLITLGSMVFFSVSSWMDFYFFFEFSLVPTFWLILKWGYQPERLQAGLYMLMYTVSASLPLLCCLVMFWFMVGSDNMLLSKSLGVEFISSNSSVVWIFVFLPFLVKLPIFFFHGWLPKAHVEAPLSGSMLLAGVLLKFGAYGILRFLWMTQVSMMEVILFTMVFSVWGGLISSCVCLTQNDLKSLIAYSSIGHMSICLGGILSMYPLGKMGAVGLLFAHGLCSPALFSMAAMVYEVVGTRNVVLSKGVLRLFPIFSVCWFLSCIVNMSIPPSLNFFSEVYSVVGMVWVNWLFAVPCGLMVFLTGCYSLSLYNWVNHGMVSEYINPVWGVSPRYIYSVVFLVLFLLVSFLGLDFFFV</sequence>
<keyword evidence="12 16" id="KW-0830">Ubiquinone</keyword>
<comment type="function">
    <text evidence="16">Core subunit of the mitochondrial membrane respiratory chain NADH dehydrogenase (Complex I) which catalyzes electron transfer from NADH through the respiratory chain, using ubiquinone as an electron acceptor. Essential for the catalytic activity and assembly of complex I.</text>
</comment>
<feature type="transmembrane region" description="Helical" evidence="16">
    <location>
        <begin position="148"/>
        <end position="170"/>
    </location>
</feature>
<feature type="transmembrane region" description="Helical" evidence="16">
    <location>
        <begin position="386"/>
        <end position="410"/>
    </location>
</feature>
<dbReference type="Pfam" id="PF00361">
    <property type="entry name" value="Proton_antipo_M"/>
    <property type="match status" value="1"/>
</dbReference>
<feature type="transmembrane region" description="Helical" evidence="16">
    <location>
        <begin position="225"/>
        <end position="245"/>
    </location>
</feature>
<feature type="domain" description="NADH:quinone oxidoreductase/Mrp antiporter transmembrane" evidence="17">
    <location>
        <begin position="112"/>
        <end position="393"/>
    </location>
</feature>
<evidence type="ECO:0000256" key="2">
    <source>
        <dbReference type="ARBA" id="ARBA00009025"/>
    </source>
</evidence>
<comment type="catalytic activity">
    <reaction evidence="15 16">
        <text>a ubiquinone + NADH + 5 H(+)(in) = a ubiquinol + NAD(+) + 4 H(+)(out)</text>
        <dbReference type="Rhea" id="RHEA:29091"/>
        <dbReference type="Rhea" id="RHEA-COMP:9565"/>
        <dbReference type="Rhea" id="RHEA-COMP:9566"/>
        <dbReference type="ChEBI" id="CHEBI:15378"/>
        <dbReference type="ChEBI" id="CHEBI:16389"/>
        <dbReference type="ChEBI" id="CHEBI:17976"/>
        <dbReference type="ChEBI" id="CHEBI:57540"/>
        <dbReference type="ChEBI" id="CHEBI:57945"/>
        <dbReference type="EC" id="7.1.1.2"/>
    </reaction>
</comment>
<accession>A0A7D5PB81</accession>
<dbReference type="GO" id="GO:0042773">
    <property type="term" value="P:ATP synthesis coupled electron transport"/>
    <property type="evidence" value="ECO:0007669"/>
    <property type="project" value="InterPro"/>
</dbReference>
<dbReference type="PANTHER" id="PTHR43507">
    <property type="entry name" value="NADH-UBIQUINONE OXIDOREDUCTASE CHAIN 4"/>
    <property type="match status" value="1"/>
</dbReference>
<evidence type="ECO:0000256" key="13">
    <source>
        <dbReference type="ARBA" id="ARBA00023128"/>
    </source>
</evidence>
<feature type="transmembrane region" description="Helical" evidence="16">
    <location>
        <begin position="251"/>
        <end position="275"/>
    </location>
</feature>
<feature type="transmembrane region" description="Helical" evidence="16">
    <location>
        <begin position="282"/>
        <end position="304"/>
    </location>
</feature>
<organism evidence="18">
    <name type="scientific">Meretrix lusoria</name>
    <name type="common">Hard clam</name>
    <name type="synonym">Common Orient clam</name>
    <dbReference type="NCBI Taxonomy" id="74491"/>
    <lineage>
        <taxon>Eukaryota</taxon>
        <taxon>Metazoa</taxon>
        <taxon>Spiralia</taxon>
        <taxon>Lophotrochozoa</taxon>
        <taxon>Mollusca</taxon>
        <taxon>Bivalvia</taxon>
        <taxon>Autobranchia</taxon>
        <taxon>Heteroconchia</taxon>
        <taxon>Euheterodonta</taxon>
        <taxon>Imparidentia</taxon>
        <taxon>Neoheterodontei</taxon>
        <taxon>Venerida</taxon>
        <taxon>Veneroidea</taxon>
        <taxon>Veneridae</taxon>
        <taxon>Meretrix</taxon>
    </lineage>
</organism>
<feature type="transmembrane region" description="Helical" evidence="16">
    <location>
        <begin position="7"/>
        <end position="36"/>
    </location>
</feature>
<evidence type="ECO:0000256" key="14">
    <source>
        <dbReference type="ARBA" id="ARBA00023136"/>
    </source>
</evidence>
<feature type="transmembrane region" description="Helical" evidence="16">
    <location>
        <begin position="116"/>
        <end position="136"/>
    </location>
</feature>
<dbReference type="GO" id="GO:0008137">
    <property type="term" value="F:NADH dehydrogenase (ubiquinone) activity"/>
    <property type="evidence" value="ECO:0007669"/>
    <property type="project" value="UniProtKB-UniRule"/>
</dbReference>
<evidence type="ECO:0000256" key="10">
    <source>
        <dbReference type="ARBA" id="ARBA00022989"/>
    </source>
</evidence>
<keyword evidence="11 16" id="KW-0520">NAD</keyword>
<keyword evidence="14 16" id="KW-0472">Membrane</keyword>
<evidence type="ECO:0000256" key="1">
    <source>
        <dbReference type="ARBA" id="ARBA00004225"/>
    </source>
</evidence>
<dbReference type="GO" id="GO:0015990">
    <property type="term" value="P:electron transport coupled proton transport"/>
    <property type="evidence" value="ECO:0007669"/>
    <property type="project" value="TreeGrafter"/>
</dbReference>
<dbReference type="GO" id="GO:0003954">
    <property type="term" value="F:NADH dehydrogenase activity"/>
    <property type="evidence" value="ECO:0007669"/>
    <property type="project" value="TreeGrafter"/>
</dbReference>
<name>A0A7D5PB81_MERLU</name>
<evidence type="ECO:0000256" key="12">
    <source>
        <dbReference type="ARBA" id="ARBA00023075"/>
    </source>
</evidence>
<dbReference type="AlphaFoldDB" id="A0A7D5PB81"/>
<dbReference type="GO" id="GO:0048039">
    <property type="term" value="F:ubiquinone binding"/>
    <property type="evidence" value="ECO:0007669"/>
    <property type="project" value="TreeGrafter"/>
</dbReference>
<gene>
    <name evidence="18" type="primary">nad4</name>
</gene>
<dbReference type="GO" id="GO:0031966">
    <property type="term" value="C:mitochondrial membrane"/>
    <property type="evidence" value="ECO:0007669"/>
    <property type="project" value="UniProtKB-SubCell"/>
</dbReference>
<keyword evidence="9 16" id="KW-0249">Electron transport</keyword>
<evidence type="ECO:0000256" key="8">
    <source>
        <dbReference type="ARBA" id="ARBA00022967"/>
    </source>
</evidence>
<geneLocation type="mitochondrion" evidence="18"/>
<protein>
    <recommendedName>
        <fullName evidence="4 16">NADH-ubiquinone oxidoreductase chain 4</fullName>
        <ecNumber evidence="3 16">7.1.1.2</ecNumber>
    </recommendedName>
</protein>
<keyword evidence="7 16" id="KW-0812">Transmembrane</keyword>
<dbReference type="InterPro" id="IPR001750">
    <property type="entry name" value="ND/Mrp_TM"/>
</dbReference>
<dbReference type="InterPro" id="IPR003918">
    <property type="entry name" value="NADH_UbQ_OxRdtase"/>
</dbReference>
<proteinExistence type="inferred from homology"/>
<evidence type="ECO:0000256" key="5">
    <source>
        <dbReference type="ARBA" id="ARBA00022448"/>
    </source>
</evidence>
<feature type="transmembrane region" description="Helical" evidence="16">
    <location>
        <begin position="190"/>
        <end position="213"/>
    </location>
</feature>
<feature type="transmembrane region" description="Helical" evidence="16">
    <location>
        <begin position="430"/>
        <end position="452"/>
    </location>
</feature>
<evidence type="ECO:0000256" key="11">
    <source>
        <dbReference type="ARBA" id="ARBA00023027"/>
    </source>
</evidence>
<keyword evidence="5 16" id="KW-0813">Transport</keyword>
<dbReference type="PRINTS" id="PR01437">
    <property type="entry name" value="NUOXDRDTASE4"/>
</dbReference>
<comment type="subcellular location">
    <subcellularLocation>
        <location evidence="1 16">Mitochondrion membrane</location>
        <topology evidence="1 16">Multi-pass membrane protein</topology>
    </subcellularLocation>
</comment>
<evidence type="ECO:0000313" key="18">
    <source>
        <dbReference type="EMBL" id="QLH90201.1"/>
    </source>
</evidence>
<keyword evidence="6 16" id="KW-0679">Respiratory chain</keyword>
<keyword evidence="10 16" id="KW-1133">Transmembrane helix</keyword>
<feature type="transmembrane region" description="Helical" evidence="16">
    <location>
        <begin position="56"/>
        <end position="79"/>
    </location>
</feature>
<keyword evidence="13 16" id="KW-0496">Mitochondrion</keyword>
<comment type="similarity">
    <text evidence="2 16">Belongs to the complex I subunit 4 family.</text>
</comment>
<evidence type="ECO:0000256" key="9">
    <source>
        <dbReference type="ARBA" id="ARBA00022982"/>
    </source>
</evidence>
<dbReference type="PANTHER" id="PTHR43507:SF20">
    <property type="entry name" value="NADH-UBIQUINONE OXIDOREDUCTASE CHAIN 4"/>
    <property type="match status" value="1"/>
</dbReference>